<organism evidence="1 2">
    <name type="scientific">Eikenella corrodens ATCC 23834</name>
    <dbReference type="NCBI Taxonomy" id="546274"/>
    <lineage>
        <taxon>Bacteria</taxon>
        <taxon>Pseudomonadati</taxon>
        <taxon>Pseudomonadota</taxon>
        <taxon>Betaproteobacteria</taxon>
        <taxon>Neisseriales</taxon>
        <taxon>Neisseriaceae</taxon>
        <taxon>Eikenella</taxon>
    </lineage>
</organism>
<sequence length="108" mass="12199">MKRLPENVAQRSFCVAKVSGSLYCRKACTVCRVRATGTHAVVRYSKAVCVRTVHTLHPQMSRLPEIHFSGSLFCRRTTRNCCDRCITKESLSNPSLQSLPRCLSGRKR</sequence>
<proteinExistence type="predicted"/>
<comment type="caution">
    <text evidence="1">The sequence shown here is derived from an EMBL/GenBank/DDBJ whole genome shotgun (WGS) entry which is preliminary data.</text>
</comment>
<dbReference type="HOGENOM" id="CLU_2192866_0_0_4"/>
<evidence type="ECO:0000313" key="1">
    <source>
        <dbReference type="EMBL" id="EEG24846.1"/>
    </source>
</evidence>
<accession>C0DTE1</accession>
<dbReference type="EMBL" id="ACEA01000012">
    <property type="protein sequence ID" value="EEG24846.1"/>
    <property type="molecule type" value="Genomic_DNA"/>
</dbReference>
<dbReference type="Proteomes" id="UP000005837">
    <property type="component" value="Unassembled WGS sequence"/>
</dbReference>
<name>C0DTE1_EIKCO</name>
<protein>
    <submittedName>
        <fullName evidence="1">Uncharacterized protein</fullName>
    </submittedName>
</protein>
<gene>
    <name evidence="1" type="ORF">EIKCOROL_00619</name>
</gene>
<reference evidence="1 2" key="1">
    <citation type="submission" date="2009-01" db="EMBL/GenBank/DDBJ databases">
        <authorList>
            <person name="Fulton L."/>
            <person name="Clifton S."/>
            <person name="Chinwalla A.T."/>
            <person name="Mitreva M."/>
            <person name="Sodergren E."/>
            <person name="Weinstock G."/>
            <person name="Clifton S."/>
            <person name="Dooling D.J."/>
            <person name="Fulton B."/>
            <person name="Minx P."/>
            <person name="Pepin K.H."/>
            <person name="Johnson M."/>
            <person name="Bhonagiri V."/>
            <person name="Nash W.E."/>
            <person name="Mardis E.R."/>
            <person name="Wilson R.K."/>
        </authorList>
    </citation>
    <scope>NUCLEOTIDE SEQUENCE [LARGE SCALE GENOMIC DNA]</scope>
    <source>
        <strain evidence="1 2">ATCC 23834</strain>
    </source>
</reference>
<dbReference type="AlphaFoldDB" id="C0DTE1"/>
<evidence type="ECO:0000313" key="2">
    <source>
        <dbReference type="Proteomes" id="UP000005837"/>
    </source>
</evidence>